<evidence type="ECO:0000256" key="1">
    <source>
        <dbReference type="ARBA" id="ARBA00004123"/>
    </source>
</evidence>
<dbReference type="Proteomes" id="UP000287651">
    <property type="component" value="Unassembled WGS sequence"/>
</dbReference>
<protein>
    <recommendedName>
        <fullName evidence="3">Zinc finger LSD1-type domain-containing protein</fullName>
    </recommendedName>
</protein>
<dbReference type="Pfam" id="PF06943">
    <property type="entry name" value="zf-LSD1"/>
    <property type="match status" value="2"/>
</dbReference>
<evidence type="ECO:0000313" key="4">
    <source>
        <dbReference type="EMBL" id="RRT67107.1"/>
    </source>
</evidence>
<dbReference type="AlphaFoldDB" id="A0A426ZSV0"/>
<proteinExistence type="predicted"/>
<dbReference type="PANTHER" id="PTHR31747:SF3">
    <property type="entry name" value="PROTEIN LSD1"/>
    <property type="match status" value="1"/>
</dbReference>
<comment type="subcellular location">
    <subcellularLocation>
        <location evidence="1">Nucleus</location>
    </subcellularLocation>
</comment>
<dbReference type="InterPro" id="IPR005735">
    <property type="entry name" value="Znf_LSD1"/>
</dbReference>
<gene>
    <name evidence="4" type="ORF">B296_00016974</name>
</gene>
<keyword evidence="2" id="KW-0539">Nucleus</keyword>
<reference evidence="4 5" key="1">
    <citation type="journal article" date="2014" name="Agronomy (Basel)">
        <title>A Draft Genome Sequence for Ensete ventricosum, the Drought-Tolerant Tree Against Hunger.</title>
        <authorList>
            <person name="Harrison J."/>
            <person name="Moore K.A."/>
            <person name="Paszkiewicz K."/>
            <person name="Jones T."/>
            <person name="Grant M."/>
            <person name="Ambacheew D."/>
            <person name="Muzemil S."/>
            <person name="Studholme D.J."/>
        </authorList>
    </citation>
    <scope>NUCLEOTIDE SEQUENCE [LARGE SCALE GENOMIC DNA]</scope>
</reference>
<comment type="caution">
    <text evidence="4">The sequence shown here is derived from an EMBL/GenBank/DDBJ whole genome shotgun (WGS) entry which is preliminary data.</text>
</comment>
<evidence type="ECO:0000313" key="5">
    <source>
        <dbReference type="Proteomes" id="UP000287651"/>
    </source>
</evidence>
<name>A0A426ZSV0_ENSVE</name>
<dbReference type="PANTHER" id="PTHR31747">
    <property type="entry name" value="PROTEIN LSD1"/>
    <property type="match status" value="1"/>
</dbReference>
<accession>A0A426ZSV0</accession>
<sequence length="103" mass="10952">MQGQLVCSGCRSVLLYPRGAASVCCAICSTITTVPPPGMEMAQLICGGCRTLLMHVHGATTVRCSCCNTINITRPGLCFLFAVNRYVVLISNSVTPQCLEVLL</sequence>
<feature type="domain" description="Zinc finger LSD1-type" evidence="3">
    <location>
        <begin position="7"/>
        <end position="31"/>
    </location>
</feature>
<dbReference type="EMBL" id="AMZH03005161">
    <property type="protein sequence ID" value="RRT67107.1"/>
    <property type="molecule type" value="Genomic_DNA"/>
</dbReference>
<dbReference type="GO" id="GO:0005634">
    <property type="term" value="C:nucleus"/>
    <property type="evidence" value="ECO:0007669"/>
    <property type="project" value="UniProtKB-SubCell"/>
</dbReference>
<organism evidence="4 5">
    <name type="scientific">Ensete ventricosum</name>
    <name type="common">Abyssinian banana</name>
    <name type="synonym">Musa ensete</name>
    <dbReference type="NCBI Taxonomy" id="4639"/>
    <lineage>
        <taxon>Eukaryota</taxon>
        <taxon>Viridiplantae</taxon>
        <taxon>Streptophyta</taxon>
        <taxon>Embryophyta</taxon>
        <taxon>Tracheophyta</taxon>
        <taxon>Spermatophyta</taxon>
        <taxon>Magnoliopsida</taxon>
        <taxon>Liliopsida</taxon>
        <taxon>Zingiberales</taxon>
        <taxon>Musaceae</taxon>
        <taxon>Ensete</taxon>
    </lineage>
</organism>
<evidence type="ECO:0000256" key="2">
    <source>
        <dbReference type="ARBA" id="ARBA00023242"/>
    </source>
</evidence>
<feature type="domain" description="Zinc finger LSD1-type" evidence="3">
    <location>
        <begin position="46"/>
        <end position="70"/>
    </location>
</feature>
<dbReference type="InterPro" id="IPR040319">
    <property type="entry name" value="LSD1-like"/>
</dbReference>
<dbReference type="NCBIfam" id="TIGR01053">
    <property type="entry name" value="LSD1"/>
    <property type="match status" value="2"/>
</dbReference>
<evidence type="ECO:0000259" key="3">
    <source>
        <dbReference type="Pfam" id="PF06943"/>
    </source>
</evidence>